<feature type="compositionally biased region" description="Basic and acidic residues" evidence="2">
    <location>
        <begin position="887"/>
        <end position="907"/>
    </location>
</feature>
<evidence type="ECO:0000313" key="4">
    <source>
        <dbReference type="EMBL" id="CAD9086065.1"/>
    </source>
</evidence>
<sequence>MTDNQNPSTQSKKRKTQPPNPKKFLKRNQRWSDIDSKMTKPKIRRSDSNSDALGANETRYDEEDIVRMYKAKKNFMPVFEPSGSAPVTNTAAQSDGASSSQHDDDAQSQLASPQINESQDNPHSRPPQQKQRPQLAALNQKAPPLQRGFSGRMLAIDDLDTTTTNTEIDDFTEDASMYEEEPRYSRRNLAPPTRSAPVEPEKRSEVAQPPKKERSASTSQAPTQRSSSRREESESRKPHVSSVRNESANHQDDSPPPRNRSSSGAHPASPARSEKTASEPTSKPFVSKVDTQNSSPTRHSSTGRRTVSKPPGLADPTRSTDSNSSSASYTSAQSTTHQQHGSGAAPAAKPPSIQTSAPQHRSTSSQNNTPNTPSSQHVPPPAMVGARSNAYPQPSPYDAPMYGNPPPFDQHRHMPPPHYNNAYPSHVHPSHHAAPQHIHPYPRHPYDARHAPVPPHDSGPHIVDYGDQYHPEMYQKPHVSTPTSSSSRRRSTKRDDLDSDSDSDDSLDRRRRRRKTEKLKQQHREEIKQLHEQIRYFKEERENMKRERERIDHERRDFQRKREEHKRKIESKISSIRKERDALNQQRKDIENIQQKQQHLDHKELQQLKDEMSLLRKTHEEETIRLNEQIEHYKINYGKIKVERDNMREDSKSLRNRVAHLEQEIVDLKTQNSDLQDELTHAQKSTAAQQVQIQQQRQPVTHATSKQQPSAYVQKERAARNDRPTYTHEEPGSQEDEHQESYERYAQKQRNPQRVAHTISNFSGGNRGAVSRGNDRRATGPDDRPQHGKPRPELEAYEEHQASENDYLSDDFDVQHEEDDDHSFADDSQVDESHTKAESRYAKIHLSNIRDVNTRYANANDHDMSQYANIRSAQDDTYSDEDPASYIHDDTHDHLDDGDDSHSHYDDTHDDVDEEDEDNDHPVLEDSQIKIHLHRLQMQYAVTDHEQDPEEKPAQLVRRIELENGKYEEVFSNNRRHVLYPNGTIKKIFPNGFSIVLFDNGDVKRTYPTSKIIYYYDGVGTTHTTYPNGLEIFNFGNGQVEKHFPEGTKEITFPDGTCKIILKNGDEEIYFPDGTIQLTLANGEKTIRFPDGHVERS</sequence>
<feature type="region of interest" description="Disordered" evidence="2">
    <location>
        <begin position="1"/>
        <end position="63"/>
    </location>
</feature>
<feature type="compositionally biased region" description="Polar residues" evidence="2">
    <location>
        <begin position="1"/>
        <end position="10"/>
    </location>
</feature>
<feature type="compositionally biased region" description="Basic and acidic residues" evidence="2">
    <location>
        <begin position="773"/>
        <end position="803"/>
    </location>
</feature>
<gene>
    <name evidence="4" type="ORF">PCOS0759_LOCUS9319</name>
</gene>
<feature type="compositionally biased region" description="Basic and acidic residues" evidence="2">
    <location>
        <begin position="30"/>
        <end position="48"/>
    </location>
</feature>
<feature type="compositionally biased region" description="Low complexity" evidence="2">
    <location>
        <begin position="422"/>
        <end position="437"/>
    </location>
</feature>
<dbReference type="PANTHER" id="PTHR10331">
    <property type="entry name" value="T COMPLEX PROTEIN 10"/>
    <property type="match status" value="1"/>
</dbReference>
<dbReference type="EMBL" id="HBGD01011301">
    <property type="protein sequence ID" value="CAD9086065.1"/>
    <property type="molecule type" value="Transcribed_RNA"/>
</dbReference>
<feature type="region of interest" description="Disordered" evidence="2">
    <location>
        <begin position="678"/>
        <end position="837"/>
    </location>
</feature>
<feature type="compositionally biased region" description="Basic and acidic residues" evidence="2">
    <location>
        <begin position="714"/>
        <end position="746"/>
    </location>
</feature>
<organism evidence="4">
    <name type="scientific">Percolomonas cosmopolitus</name>
    <dbReference type="NCBI Taxonomy" id="63605"/>
    <lineage>
        <taxon>Eukaryota</taxon>
        <taxon>Discoba</taxon>
        <taxon>Heterolobosea</taxon>
        <taxon>Tetramitia</taxon>
        <taxon>Eutetramitia</taxon>
        <taxon>Percolomonadidae</taxon>
        <taxon>Percolomonas</taxon>
    </lineage>
</organism>
<feature type="compositionally biased region" description="Acidic residues" evidence="2">
    <location>
        <begin position="908"/>
        <end position="919"/>
    </location>
</feature>
<dbReference type="AlphaFoldDB" id="A0A7S1KUS7"/>
<reference evidence="4" key="1">
    <citation type="submission" date="2021-01" db="EMBL/GenBank/DDBJ databases">
        <authorList>
            <person name="Corre E."/>
            <person name="Pelletier E."/>
            <person name="Niang G."/>
            <person name="Scheremetjew M."/>
            <person name="Finn R."/>
            <person name="Kale V."/>
            <person name="Holt S."/>
            <person name="Cochrane G."/>
            <person name="Meng A."/>
            <person name="Brown T."/>
            <person name="Cohen L."/>
        </authorList>
    </citation>
    <scope>NUCLEOTIDE SEQUENCE</scope>
    <source>
        <strain evidence="4">WS</strain>
    </source>
</reference>
<feature type="compositionally biased region" description="Polar residues" evidence="2">
    <location>
        <begin position="352"/>
        <end position="361"/>
    </location>
</feature>
<feature type="compositionally biased region" description="Polar residues" evidence="2">
    <location>
        <begin position="113"/>
        <end position="132"/>
    </location>
</feature>
<feature type="compositionally biased region" description="Low complexity" evidence="2">
    <location>
        <begin position="362"/>
        <end position="376"/>
    </location>
</feature>
<accession>A0A7S1KUS7</accession>
<feature type="compositionally biased region" description="Polar residues" evidence="2">
    <location>
        <begin position="289"/>
        <end position="305"/>
    </location>
</feature>
<feature type="domain" description="Centromere protein J C-terminal" evidence="3">
    <location>
        <begin position="1027"/>
        <end position="1061"/>
    </location>
</feature>
<dbReference type="Gene3D" id="2.60.450.20">
    <property type="match status" value="1"/>
</dbReference>
<feature type="compositionally biased region" description="Low complexity" evidence="2">
    <location>
        <begin position="689"/>
        <end position="698"/>
    </location>
</feature>
<feature type="compositionally biased region" description="Basic and acidic residues" evidence="2">
    <location>
        <begin position="228"/>
        <end position="237"/>
    </location>
</feature>
<name>A0A7S1KUS7_9EUKA</name>
<feature type="compositionally biased region" description="Acidic residues" evidence="2">
    <location>
        <begin position="807"/>
        <end position="821"/>
    </location>
</feature>
<dbReference type="Gene3D" id="1.10.287.1490">
    <property type="match status" value="1"/>
</dbReference>
<protein>
    <recommendedName>
        <fullName evidence="3">Centromere protein J C-terminal domain-containing protein</fullName>
    </recommendedName>
</protein>
<feature type="compositionally biased region" description="Pro residues" evidence="2">
    <location>
        <begin position="393"/>
        <end position="408"/>
    </location>
</feature>
<feature type="compositionally biased region" description="Low complexity" evidence="2">
    <location>
        <begin position="91"/>
        <end position="100"/>
    </location>
</feature>
<feature type="region of interest" description="Disordered" evidence="2">
    <location>
        <begin position="874"/>
        <end position="920"/>
    </location>
</feature>
<evidence type="ECO:0000256" key="2">
    <source>
        <dbReference type="SAM" id="MobiDB-lite"/>
    </source>
</evidence>
<dbReference type="Pfam" id="PF07202">
    <property type="entry name" value="Tcp10_C"/>
    <property type="match status" value="2"/>
</dbReference>
<dbReference type="InterPro" id="IPR026581">
    <property type="entry name" value="TCP10L/CENPJ"/>
</dbReference>
<feature type="compositionally biased region" description="Polar residues" evidence="2">
    <location>
        <begin position="748"/>
        <end position="764"/>
    </location>
</feature>
<proteinExistence type="inferred from homology"/>
<comment type="similarity">
    <text evidence="1">Belongs to the TCP10 family.</text>
</comment>
<dbReference type="InterPro" id="IPR009852">
    <property type="entry name" value="CENPJ_C_dom"/>
</dbReference>
<dbReference type="PANTHER" id="PTHR10331:SF6">
    <property type="entry name" value="SPINDLE ASSEMBLY ABNORMAL 4"/>
    <property type="match status" value="1"/>
</dbReference>
<dbReference type="InterPro" id="IPR047002">
    <property type="entry name" value="Tcp10_C_sf"/>
</dbReference>
<evidence type="ECO:0000259" key="3">
    <source>
        <dbReference type="Pfam" id="PF07202"/>
    </source>
</evidence>
<feature type="compositionally biased region" description="Low complexity" evidence="2">
    <location>
        <begin position="317"/>
        <end position="336"/>
    </location>
</feature>
<feature type="compositionally biased region" description="Polar residues" evidence="2">
    <location>
        <begin position="699"/>
        <end position="711"/>
    </location>
</feature>
<feature type="region of interest" description="Disordered" evidence="2">
    <location>
        <begin position="77"/>
        <end position="576"/>
    </location>
</feature>
<feature type="compositionally biased region" description="Basic and acidic residues" evidence="2">
    <location>
        <begin position="199"/>
        <end position="215"/>
    </location>
</feature>
<feature type="domain" description="Centromere protein J C-terminal" evidence="3">
    <location>
        <begin position="1064"/>
        <end position="1095"/>
    </location>
</feature>
<feature type="compositionally biased region" description="Acidic residues" evidence="2">
    <location>
        <begin position="167"/>
        <end position="179"/>
    </location>
</feature>
<evidence type="ECO:0000256" key="1">
    <source>
        <dbReference type="ARBA" id="ARBA00005627"/>
    </source>
</evidence>
<feature type="compositionally biased region" description="Basic and acidic residues" evidence="2">
    <location>
        <begin position="518"/>
        <end position="576"/>
    </location>
</feature>